<evidence type="ECO:0000313" key="1">
    <source>
        <dbReference type="Proteomes" id="UP000887540"/>
    </source>
</evidence>
<dbReference type="AlphaFoldDB" id="A0A914EFM7"/>
<sequence>MHIDSTVNVVLKTTTLDKRLLYAINVAANSSNPLVKNTLEALIQGDWEFNMPKKGKNIRKQLKNYIQDEQVITQILQEIVNEAKKDPPKRNDDLMTDSLPQDINLRKLCIRRVAEKTTNLDMKAYLEKMFKNGPSFRKENFFKPCKIKDQELIRETWALLILEALELNQKSANKPKSKAAFTFWLEENNYSTTNKEEHCKIRGNGNCSCGVWYRCESTNRKFTRIVEYNEFECLYCIEQSLSTLLVV</sequence>
<dbReference type="Proteomes" id="UP000887540">
    <property type="component" value="Unplaced"/>
</dbReference>
<name>A0A914EFM7_9BILA</name>
<reference evidence="2" key="1">
    <citation type="submission" date="2022-11" db="UniProtKB">
        <authorList>
            <consortium name="WormBaseParasite"/>
        </authorList>
    </citation>
    <scope>IDENTIFICATION</scope>
</reference>
<dbReference type="WBParaSite" id="ACRNAN_scaffold7748.g6780.t1">
    <property type="protein sequence ID" value="ACRNAN_scaffold7748.g6780.t1"/>
    <property type="gene ID" value="ACRNAN_scaffold7748.g6780"/>
</dbReference>
<protein>
    <submittedName>
        <fullName evidence="2">Uncharacterized protein</fullName>
    </submittedName>
</protein>
<organism evidence="1 2">
    <name type="scientific">Acrobeloides nanus</name>
    <dbReference type="NCBI Taxonomy" id="290746"/>
    <lineage>
        <taxon>Eukaryota</taxon>
        <taxon>Metazoa</taxon>
        <taxon>Ecdysozoa</taxon>
        <taxon>Nematoda</taxon>
        <taxon>Chromadorea</taxon>
        <taxon>Rhabditida</taxon>
        <taxon>Tylenchina</taxon>
        <taxon>Cephalobomorpha</taxon>
        <taxon>Cephaloboidea</taxon>
        <taxon>Cephalobidae</taxon>
        <taxon>Acrobeloides</taxon>
    </lineage>
</organism>
<accession>A0A914EFM7</accession>
<evidence type="ECO:0000313" key="2">
    <source>
        <dbReference type="WBParaSite" id="ACRNAN_scaffold7748.g6780.t1"/>
    </source>
</evidence>
<keyword evidence="1" id="KW-1185">Reference proteome</keyword>
<proteinExistence type="predicted"/>